<name>A0AAD9FZ67_9STRA</name>
<proteinExistence type="predicted"/>
<reference evidence="1" key="1">
    <citation type="submission" date="2023-08" db="EMBL/GenBank/DDBJ databases">
        <title>Reference Genome Resource for the Citrus Pathogen Phytophthora citrophthora.</title>
        <authorList>
            <person name="Moller H."/>
            <person name="Coetzee B."/>
            <person name="Rose L.J."/>
            <person name="Van Niekerk J.M."/>
        </authorList>
    </citation>
    <scope>NUCLEOTIDE SEQUENCE</scope>
    <source>
        <strain evidence="1">STE-U-9442</strain>
    </source>
</reference>
<gene>
    <name evidence="1" type="ORF">P3T76_015604</name>
</gene>
<organism evidence="1 2">
    <name type="scientific">Phytophthora citrophthora</name>
    <dbReference type="NCBI Taxonomy" id="4793"/>
    <lineage>
        <taxon>Eukaryota</taxon>
        <taxon>Sar</taxon>
        <taxon>Stramenopiles</taxon>
        <taxon>Oomycota</taxon>
        <taxon>Peronosporomycetes</taxon>
        <taxon>Peronosporales</taxon>
        <taxon>Peronosporaceae</taxon>
        <taxon>Phytophthora</taxon>
    </lineage>
</organism>
<evidence type="ECO:0000313" key="2">
    <source>
        <dbReference type="Proteomes" id="UP001259832"/>
    </source>
</evidence>
<dbReference type="Proteomes" id="UP001259832">
    <property type="component" value="Unassembled WGS sequence"/>
</dbReference>
<evidence type="ECO:0000313" key="1">
    <source>
        <dbReference type="EMBL" id="KAK1928964.1"/>
    </source>
</evidence>
<protein>
    <recommendedName>
        <fullName evidence="3">Reverse transcriptase zinc-binding domain-containing protein</fullName>
    </recommendedName>
</protein>
<dbReference type="EMBL" id="JASMQC010000055">
    <property type="protein sequence ID" value="KAK1928964.1"/>
    <property type="molecule type" value="Genomic_DNA"/>
</dbReference>
<accession>A0AAD9FZ67</accession>
<keyword evidence="2" id="KW-1185">Reference proteome</keyword>
<comment type="caution">
    <text evidence="1">The sequence shown here is derived from an EMBL/GenBank/DDBJ whole genome shotgun (WGS) entry which is preliminary data.</text>
</comment>
<dbReference type="AlphaFoldDB" id="A0AAD9FZ67"/>
<evidence type="ECO:0008006" key="3">
    <source>
        <dbReference type="Google" id="ProtNLM"/>
    </source>
</evidence>
<sequence length="644" mass="73144">MPEHLTISAEELAERIILFPGTNPGCLLDEHKRADSIYLRRKWIDLHNADAREMASKVEAVNNAVDLYNAAPFAANQAAIERSKAELAAYRELIKERNEAKKFAADLHMSERATCHFFRPPQQDCLRAPITEIQREDGSVSEDPGDITDGHRISKGGLGLTPIKIFIQATHLKCLRDGIAAANEAGQAPRWLLPALEIFSDALGSLGYGFDILYADMKSTQWSGIPEYWRSTLRLWADLQTSHGTTNWRDFTQFMPLWFNTHFTFGKGKLPLSMVSKETNSALKALGFVRLHDFVEQFGDFATAELLSTLLDEEDFSRPASRTRLIKDTIARFGLIVPQEGPHYGPVRSTLVESACHGWSFGDWDVIYMANRHFVRLLLEARSHQALPLLPLDRLHLASFTPTDDTWCREIAWDQHVLPVCADLKFRLQHNTLGFRYKFAWRTEVDTSTDCVHGCEAIEDAQHLFWLCPIACFQWDIYLAPFADLTHEDLGWRHVMFPGAFQLRTSIVERFGDFAIRATFNIVRCCVLRALWLHRNKRLYNPAVSTSSQFVKHHAAAYIQLHLRQYRRQAWKDGLKKSVKWVDHIGMVLGMVVKTMSDPSTIPTSLPSYSTATESTVSTVSSASPIATETLPDLFRTLDLNRRA</sequence>